<protein>
    <recommendedName>
        <fullName evidence="2">SANTA domain-containing protein</fullName>
    </recommendedName>
</protein>
<dbReference type="InParanoid" id="A0A6L2P8E3"/>
<dbReference type="EMBL" id="BLKM01000071">
    <property type="protein sequence ID" value="GFG28531.1"/>
    <property type="molecule type" value="Genomic_DNA"/>
</dbReference>
<feature type="compositionally biased region" description="Polar residues" evidence="1">
    <location>
        <begin position="9"/>
        <end position="29"/>
    </location>
</feature>
<feature type="region of interest" description="Disordered" evidence="1">
    <location>
        <begin position="166"/>
        <end position="187"/>
    </location>
</feature>
<comment type="caution">
    <text evidence="3">The sequence shown here is derived from an EMBL/GenBank/DDBJ whole genome shotgun (WGS) entry which is preliminary data.</text>
</comment>
<feature type="region of interest" description="Disordered" evidence="1">
    <location>
        <begin position="1"/>
        <end position="70"/>
    </location>
</feature>
<evidence type="ECO:0000256" key="1">
    <source>
        <dbReference type="SAM" id="MobiDB-lite"/>
    </source>
</evidence>
<evidence type="ECO:0000313" key="3">
    <source>
        <dbReference type="EMBL" id="GFG28531.1"/>
    </source>
</evidence>
<proteinExistence type="predicted"/>
<dbReference type="Pfam" id="PF09133">
    <property type="entry name" value="SANTA"/>
    <property type="match status" value="1"/>
</dbReference>
<organism evidence="3 4">
    <name type="scientific">Coptotermes formosanus</name>
    <name type="common">Formosan subterranean termite</name>
    <dbReference type="NCBI Taxonomy" id="36987"/>
    <lineage>
        <taxon>Eukaryota</taxon>
        <taxon>Metazoa</taxon>
        <taxon>Ecdysozoa</taxon>
        <taxon>Arthropoda</taxon>
        <taxon>Hexapoda</taxon>
        <taxon>Insecta</taxon>
        <taxon>Pterygota</taxon>
        <taxon>Neoptera</taxon>
        <taxon>Polyneoptera</taxon>
        <taxon>Dictyoptera</taxon>
        <taxon>Blattodea</taxon>
        <taxon>Blattoidea</taxon>
        <taxon>Termitoidae</taxon>
        <taxon>Rhinotermitidae</taxon>
        <taxon>Coptotermes</taxon>
    </lineage>
</organism>
<feature type="domain" description="SANTA" evidence="2">
    <location>
        <begin position="193"/>
        <end position="271"/>
    </location>
</feature>
<evidence type="ECO:0000313" key="4">
    <source>
        <dbReference type="Proteomes" id="UP000502823"/>
    </source>
</evidence>
<dbReference type="OrthoDB" id="8192776at2759"/>
<gene>
    <name evidence="3" type="ORF">Cfor_03642</name>
</gene>
<name>A0A6L2P8E3_COPFO</name>
<dbReference type="Proteomes" id="UP000502823">
    <property type="component" value="Unassembled WGS sequence"/>
</dbReference>
<evidence type="ECO:0000259" key="2">
    <source>
        <dbReference type="Pfam" id="PF09133"/>
    </source>
</evidence>
<sequence>MPPLPLKGRSNQKLNHTQRINVSTPTTSETNERSITKPLPNKRTNHSQMVGARKKRKMIKSEASPKDASISKHSCSGYVTLLDSYMMNTMAPPASTVSPTEKLVPNLCHQNCHIARWTTWLKETPRWIIALGIESLREQNGKSGHQTPQNEPCNSTMVQMCENKKDTGIKDVEDKNKPRGQDSEMKENVTEWKDWSLQLTDTRLLITGKTTQNAIELSRDVSYCERIDANTLLHSDGTVYVLAGMPDHFTNLPYYVRNKFQCGFPDDWKEVRCKWVEYISQGSPYDFTWTIQTDKQVLDAAGLEDSTEDDTIMSDTSPHGVSVTHKEIKQSHSMAVQDKEKQFNPEEEDSQSTVNQEIILEKWTPTLVNGCDLKITGYIKGEAHTEVSHTTDIMEKCKACDSFQSKNGKIYRLTGTLADPNNSEGSHALLPSPCHHLQIVNVSVPPLGVHTDENQDPGLD</sequence>
<dbReference type="AlphaFoldDB" id="A0A6L2P8E3"/>
<reference evidence="4" key="1">
    <citation type="submission" date="2020-01" db="EMBL/GenBank/DDBJ databases">
        <title>Draft genome sequence of the Termite Coptotermes fromosanus.</title>
        <authorList>
            <person name="Itakura S."/>
            <person name="Yosikawa Y."/>
            <person name="Umezawa K."/>
        </authorList>
    </citation>
    <scope>NUCLEOTIDE SEQUENCE [LARGE SCALE GENOMIC DNA]</scope>
</reference>
<dbReference type="InterPro" id="IPR015216">
    <property type="entry name" value="SANTA"/>
</dbReference>
<keyword evidence="4" id="KW-1185">Reference proteome</keyword>
<accession>A0A6L2P8E3</accession>